<dbReference type="InterPro" id="IPR016166">
    <property type="entry name" value="FAD-bd_PCMH"/>
</dbReference>
<dbReference type="FunFam" id="3.30.43.10:FF:000004">
    <property type="entry name" value="Berberine bridge enzyme-like 15"/>
    <property type="match status" value="1"/>
</dbReference>
<keyword evidence="4" id="KW-0134">Cell wall</keyword>
<keyword evidence="7" id="KW-0732">Signal</keyword>
<dbReference type="InterPro" id="IPR016167">
    <property type="entry name" value="FAD-bd_PCMH_sub1"/>
</dbReference>
<dbReference type="InterPro" id="IPR006094">
    <property type="entry name" value="Oxid_FAD_bind_N"/>
</dbReference>
<dbReference type="STRING" id="3708.A0A078GUC3"/>
<sequence length="183" mass="20901">MGVSKLSPAISYISFIALYFSFYTVASTSSNSLQDDFINCLHQNTNVDFPLEKTFFTPQSNASLFIEVLKSTAQNQRYLTKSMPKPEFIFKPVHESHVQASIICSKKLGIHHRVRSGGHDYEGLSYVSHIETPFIIIDLSKLRQINVDIEDNSVWVQAGATVGELYYRYVSFCFKHQLDSYRL</sequence>
<keyword evidence="12" id="KW-0325">Glycoprotein</keyword>
<dbReference type="GO" id="GO:0071949">
    <property type="term" value="F:FAD binding"/>
    <property type="evidence" value="ECO:0007669"/>
    <property type="project" value="InterPro"/>
</dbReference>
<dbReference type="OMA" id="RAIHVAM"/>
<keyword evidence="15" id="KW-1185">Reference proteome</keyword>
<dbReference type="GO" id="GO:0016491">
    <property type="term" value="F:oxidoreductase activity"/>
    <property type="evidence" value="ECO:0007669"/>
    <property type="project" value="UniProtKB-KW"/>
</dbReference>
<dbReference type="PaxDb" id="3708-A0A078GUC3"/>
<evidence type="ECO:0000313" key="14">
    <source>
        <dbReference type="EMBL" id="CDY29121.1"/>
    </source>
</evidence>
<dbReference type="SUPFAM" id="SSF56176">
    <property type="entry name" value="FAD-binding/transporter-associated domain-like"/>
    <property type="match status" value="1"/>
</dbReference>
<accession>A0A078GUC3</accession>
<dbReference type="Gramene" id="CDY29121">
    <property type="protein sequence ID" value="CDY29121"/>
    <property type="gene ID" value="GSBRNA2T00041906001"/>
</dbReference>
<evidence type="ECO:0000256" key="3">
    <source>
        <dbReference type="ARBA" id="ARBA00005466"/>
    </source>
</evidence>
<dbReference type="InterPro" id="IPR036318">
    <property type="entry name" value="FAD-bd_PCMH-like_sf"/>
</dbReference>
<evidence type="ECO:0000256" key="11">
    <source>
        <dbReference type="ARBA" id="ARBA00023157"/>
    </source>
</evidence>
<evidence type="ECO:0000256" key="7">
    <source>
        <dbReference type="ARBA" id="ARBA00022729"/>
    </source>
</evidence>
<keyword evidence="11" id="KW-1015">Disulfide bond</keyword>
<evidence type="ECO:0000256" key="6">
    <source>
        <dbReference type="ARBA" id="ARBA00022630"/>
    </source>
</evidence>
<evidence type="ECO:0000259" key="13">
    <source>
        <dbReference type="PROSITE" id="PS51387"/>
    </source>
</evidence>
<evidence type="ECO:0000256" key="2">
    <source>
        <dbReference type="ARBA" id="ARBA00004191"/>
    </source>
</evidence>
<evidence type="ECO:0000256" key="4">
    <source>
        <dbReference type="ARBA" id="ARBA00022512"/>
    </source>
</evidence>
<evidence type="ECO:0000256" key="9">
    <source>
        <dbReference type="ARBA" id="ARBA00022827"/>
    </source>
</evidence>
<organism evidence="14 15">
    <name type="scientific">Brassica napus</name>
    <name type="common">Rape</name>
    <dbReference type="NCBI Taxonomy" id="3708"/>
    <lineage>
        <taxon>Eukaryota</taxon>
        <taxon>Viridiplantae</taxon>
        <taxon>Streptophyta</taxon>
        <taxon>Embryophyta</taxon>
        <taxon>Tracheophyta</taxon>
        <taxon>Spermatophyta</taxon>
        <taxon>Magnoliopsida</taxon>
        <taxon>eudicotyledons</taxon>
        <taxon>Gunneridae</taxon>
        <taxon>Pentapetalae</taxon>
        <taxon>rosids</taxon>
        <taxon>malvids</taxon>
        <taxon>Brassicales</taxon>
        <taxon>Brassicaceae</taxon>
        <taxon>Brassiceae</taxon>
        <taxon>Brassica</taxon>
    </lineage>
</organism>
<keyword evidence="9" id="KW-0274">FAD</keyword>
<evidence type="ECO:0000256" key="1">
    <source>
        <dbReference type="ARBA" id="ARBA00001974"/>
    </source>
</evidence>
<keyword evidence="10" id="KW-0560">Oxidoreductase</keyword>
<evidence type="ECO:0000256" key="10">
    <source>
        <dbReference type="ARBA" id="ARBA00023002"/>
    </source>
</evidence>
<evidence type="ECO:0000256" key="12">
    <source>
        <dbReference type="ARBA" id="ARBA00023180"/>
    </source>
</evidence>
<dbReference type="AlphaFoldDB" id="A0A078GUC3"/>
<dbReference type="PROSITE" id="PS51387">
    <property type="entry name" value="FAD_PCMH"/>
    <property type="match status" value="1"/>
</dbReference>
<dbReference type="Pfam" id="PF01565">
    <property type="entry name" value="FAD_binding_4"/>
    <property type="match status" value="1"/>
</dbReference>
<keyword evidence="6" id="KW-0285">Flavoprotein</keyword>
<dbReference type="Proteomes" id="UP000028999">
    <property type="component" value="Unassembled WGS sequence"/>
</dbReference>
<dbReference type="EMBL" id="LK032230">
    <property type="protein sequence ID" value="CDY29121.1"/>
    <property type="molecule type" value="Genomic_DNA"/>
</dbReference>
<evidence type="ECO:0000313" key="15">
    <source>
        <dbReference type="Proteomes" id="UP000028999"/>
    </source>
</evidence>
<reference evidence="14 15" key="1">
    <citation type="journal article" date="2014" name="Science">
        <title>Plant genetics. Early allopolyploid evolution in the post-Neolithic Brassica napus oilseed genome.</title>
        <authorList>
            <person name="Chalhoub B."/>
            <person name="Denoeud F."/>
            <person name="Liu S."/>
            <person name="Parkin I.A."/>
            <person name="Tang H."/>
            <person name="Wang X."/>
            <person name="Chiquet J."/>
            <person name="Belcram H."/>
            <person name="Tong C."/>
            <person name="Samans B."/>
            <person name="Correa M."/>
            <person name="Da Silva C."/>
            <person name="Just J."/>
            <person name="Falentin C."/>
            <person name="Koh C.S."/>
            <person name="Le Clainche I."/>
            <person name="Bernard M."/>
            <person name="Bento P."/>
            <person name="Noel B."/>
            <person name="Labadie K."/>
            <person name="Alberti A."/>
            <person name="Charles M."/>
            <person name="Arnaud D."/>
            <person name="Guo H."/>
            <person name="Daviaud C."/>
            <person name="Alamery S."/>
            <person name="Jabbari K."/>
            <person name="Zhao M."/>
            <person name="Edger P.P."/>
            <person name="Chelaifa H."/>
            <person name="Tack D."/>
            <person name="Lassalle G."/>
            <person name="Mestiri I."/>
            <person name="Schnel N."/>
            <person name="Le Paslier M.C."/>
            <person name="Fan G."/>
            <person name="Renault V."/>
            <person name="Bayer P.E."/>
            <person name="Golicz A.A."/>
            <person name="Manoli S."/>
            <person name="Lee T.H."/>
            <person name="Thi V.H."/>
            <person name="Chalabi S."/>
            <person name="Hu Q."/>
            <person name="Fan C."/>
            <person name="Tollenaere R."/>
            <person name="Lu Y."/>
            <person name="Battail C."/>
            <person name="Shen J."/>
            <person name="Sidebottom C.H."/>
            <person name="Wang X."/>
            <person name="Canaguier A."/>
            <person name="Chauveau A."/>
            <person name="Berard A."/>
            <person name="Deniot G."/>
            <person name="Guan M."/>
            <person name="Liu Z."/>
            <person name="Sun F."/>
            <person name="Lim Y.P."/>
            <person name="Lyons E."/>
            <person name="Town C.D."/>
            <person name="Bancroft I."/>
            <person name="Wang X."/>
            <person name="Meng J."/>
            <person name="Ma J."/>
            <person name="Pires J.C."/>
            <person name="King G.J."/>
            <person name="Brunel D."/>
            <person name="Delourme R."/>
            <person name="Renard M."/>
            <person name="Aury J.M."/>
            <person name="Adams K.L."/>
            <person name="Batley J."/>
            <person name="Snowdon R.J."/>
            <person name="Tost J."/>
            <person name="Edwards D."/>
            <person name="Zhou Y."/>
            <person name="Hua W."/>
            <person name="Sharpe A.G."/>
            <person name="Paterson A.H."/>
            <person name="Guan C."/>
            <person name="Wincker P."/>
        </authorList>
    </citation>
    <scope>NUCLEOTIDE SEQUENCE [LARGE SCALE GENOMIC DNA]</scope>
    <source>
        <strain evidence="15">cv. Darmor-bzh</strain>
    </source>
</reference>
<dbReference type="PANTHER" id="PTHR32448">
    <property type="entry name" value="OS08G0158400 PROTEIN"/>
    <property type="match status" value="1"/>
</dbReference>
<comment type="cofactor">
    <cofactor evidence="1">
        <name>FAD</name>
        <dbReference type="ChEBI" id="CHEBI:57692"/>
    </cofactor>
</comment>
<dbReference type="Gene3D" id="3.30.43.10">
    <property type="entry name" value="Uridine Diphospho-n-acetylenolpyruvylglucosamine Reductase, domain 2"/>
    <property type="match status" value="1"/>
</dbReference>
<comment type="subcellular location">
    <subcellularLocation>
        <location evidence="2">Secreted</location>
        <location evidence="2">Cell wall</location>
    </subcellularLocation>
</comment>
<evidence type="ECO:0000256" key="5">
    <source>
        <dbReference type="ARBA" id="ARBA00022525"/>
    </source>
</evidence>
<feature type="domain" description="FAD-binding PCMH-type" evidence="13">
    <location>
        <begin position="82"/>
        <end position="183"/>
    </location>
</feature>
<keyword evidence="5" id="KW-0964">Secreted</keyword>
<comment type="similarity">
    <text evidence="3">Belongs to the oxygen-dependent FAD-linked oxidoreductase family.</text>
</comment>
<evidence type="ECO:0000256" key="8">
    <source>
        <dbReference type="ARBA" id="ARBA00022741"/>
    </source>
</evidence>
<name>A0A078GUC3_BRANA</name>
<proteinExistence type="inferred from homology"/>
<protein>
    <submittedName>
        <fullName evidence="14">BnaC09g18470D protein</fullName>
    </submittedName>
</protein>
<gene>
    <name evidence="14" type="primary">BnaC09g18470D</name>
    <name evidence="14" type="ORF">GSBRNA2T00041906001</name>
</gene>
<keyword evidence="8" id="KW-0547">Nucleotide-binding</keyword>